<feature type="transmembrane region" description="Helical" evidence="7">
    <location>
        <begin position="181"/>
        <end position="202"/>
    </location>
</feature>
<evidence type="ECO:0000256" key="4">
    <source>
        <dbReference type="ARBA" id="ARBA00022989"/>
    </source>
</evidence>
<feature type="transmembrane region" description="Helical" evidence="7">
    <location>
        <begin position="68"/>
        <end position="92"/>
    </location>
</feature>
<dbReference type="PANTHER" id="PTHR13906">
    <property type="entry name" value="PORCUPINE"/>
    <property type="match status" value="1"/>
</dbReference>
<evidence type="ECO:0000313" key="8">
    <source>
        <dbReference type="EMBL" id="KAK6167338.1"/>
    </source>
</evidence>
<gene>
    <name evidence="8" type="ORF">SNE40_021393</name>
</gene>
<proteinExistence type="predicted"/>
<dbReference type="Proteomes" id="UP001347796">
    <property type="component" value="Unassembled WGS sequence"/>
</dbReference>
<feature type="transmembrane region" description="Helical" evidence="7">
    <location>
        <begin position="28"/>
        <end position="48"/>
    </location>
</feature>
<evidence type="ECO:0000256" key="6">
    <source>
        <dbReference type="ARBA" id="ARBA00023315"/>
    </source>
</evidence>
<dbReference type="InterPro" id="IPR004299">
    <property type="entry name" value="MBOAT_fam"/>
</dbReference>
<keyword evidence="2" id="KW-0808">Transferase</keyword>
<dbReference type="InterPro" id="IPR049941">
    <property type="entry name" value="LPLAT_7/PORCN-like"/>
</dbReference>
<accession>A0AAN8G7W5</accession>
<evidence type="ECO:0000256" key="5">
    <source>
        <dbReference type="ARBA" id="ARBA00023136"/>
    </source>
</evidence>
<keyword evidence="6" id="KW-0012">Acyltransferase</keyword>
<dbReference type="GO" id="GO:0016746">
    <property type="term" value="F:acyltransferase activity"/>
    <property type="evidence" value="ECO:0007669"/>
    <property type="project" value="UniProtKB-KW"/>
</dbReference>
<dbReference type="GO" id="GO:0030258">
    <property type="term" value="P:lipid modification"/>
    <property type="evidence" value="ECO:0007669"/>
    <property type="project" value="TreeGrafter"/>
</dbReference>
<evidence type="ECO:0000256" key="1">
    <source>
        <dbReference type="ARBA" id="ARBA00004141"/>
    </source>
</evidence>
<comment type="subcellular location">
    <subcellularLocation>
        <location evidence="1">Membrane</location>
        <topology evidence="1">Multi-pass membrane protein</topology>
    </subcellularLocation>
</comment>
<reference evidence="8 9" key="1">
    <citation type="submission" date="2024-01" db="EMBL/GenBank/DDBJ databases">
        <title>The genome of the rayed Mediterranean limpet Patella caerulea (Linnaeus, 1758).</title>
        <authorList>
            <person name="Anh-Thu Weber A."/>
            <person name="Halstead-Nussloch G."/>
        </authorList>
    </citation>
    <scope>NUCLEOTIDE SEQUENCE [LARGE SCALE GENOMIC DNA]</scope>
    <source>
        <strain evidence="8">AATW-2023a</strain>
        <tissue evidence="8">Whole specimen</tissue>
    </source>
</reference>
<dbReference type="EMBL" id="JAZGQO010000018">
    <property type="protein sequence ID" value="KAK6167338.1"/>
    <property type="molecule type" value="Genomic_DNA"/>
</dbReference>
<evidence type="ECO:0000313" key="9">
    <source>
        <dbReference type="Proteomes" id="UP001347796"/>
    </source>
</evidence>
<keyword evidence="4 7" id="KW-1133">Transmembrane helix</keyword>
<keyword evidence="9" id="KW-1185">Reference proteome</keyword>
<evidence type="ECO:0000256" key="3">
    <source>
        <dbReference type="ARBA" id="ARBA00022692"/>
    </source>
</evidence>
<keyword evidence="5 7" id="KW-0472">Membrane</keyword>
<dbReference type="AlphaFoldDB" id="A0AAN8G7W5"/>
<organism evidence="8 9">
    <name type="scientific">Patella caerulea</name>
    <name type="common">Rayed Mediterranean limpet</name>
    <dbReference type="NCBI Taxonomy" id="87958"/>
    <lineage>
        <taxon>Eukaryota</taxon>
        <taxon>Metazoa</taxon>
        <taxon>Spiralia</taxon>
        <taxon>Lophotrochozoa</taxon>
        <taxon>Mollusca</taxon>
        <taxon>Gastropoda</taxon>
        <taxon>Patellogastropoda</taxon>
        <taxon>Patelloidea</taxon>
        <taxon>Patellidae</taxon>
        <taxon>Patella</taxon>
    </lineage>
</organism>
<feature type="transmembrane region" description="Helical" evidence="7">
    <location>
        <begin position="394"/>
        <end position="412"/>
    </location>
</feature>
<evidence type="ECO:0000256" key="2">
    <source>
        <dbReference type="ARBA" id="ARBA00022679"/>
    </source>
</evidence>
<feature type="transmembrane region" description="Helical" evidence="7">
    <location>
        <begin position="424"/>
        <end position="444"/>
    </location>
</feature>
<feature type="transmembrane region" description="Helical" evidence="7">
    <location>
        <begin position="250"/>
        <end position="270"/>
    </location>
</feature>
<comment type="caution">
    <text evidence="8">The sequence shown here is derived from an EMBL/GenBank/DDBJ whole genome shotgun (WGS) entry which is preliminary data.</text>
</comment>
<protein>
    <submittedName>
        <fullName evidence="8">Uncharacterized protein</fullName>
    </submittedName>
</protein>
<feature type="transmembrane region" description="Helical" evidence="7">
    <location>
        <begin position="464"/>
        <end position="482"/>
    </location>
</feature>
<sequence length="495" mass="56911">MVRSGDFYAGSRLLSPLTEVIGLPIDQVNFVVCQLVALVLAFPFRLVLSPSTTSLTVRHVVQVTVGMALTFFCFGYQIYHLIILSFVCYLLMKYGSRDWMHKAVFVYNMLYLSATHIWRQIYDYGGYTLDITGPLMIMTQKMTSMAFALHDGIYKDNSRLSDDQKSQAIRKMPSFLTFYSYVFYFHGIMCGPLCFFSDFISFMEGRNFSEAKIPFTENGTTNNTLTTNNEDTCKKTTLTTKHYGIEKATLKTLLTAGICGILMIFVAPHLCPPEGLVSPSWYEMNFVQKMGYLLICLMLAKQKYYFAWKLGEAVNNAAGLGFQGFDKDGKPKWDLVNNVDIWGVEFCNSLKLNLDAWNKTTLIWLRRVVYDRVPKFKVYAVFACSATWHGFYPGYYLTFATGMLLTFAARLIRRKIRPLFQVTASLAYFYDCITFTFVRLANPWMCAPFLMLELMPAIQLYNSLYWYLHIMAMVALVVLPFYHPPKPKTEEKKTQ</sequence>
<feature type="transmembrane region" description="Helical" evidence="7">
    <location>
        <begin position="104"/>
        <end position="122"/>
    </location>
</feature>
<name>A0AAN8G7W5_PATCE</name>
<keyword evidence="3 7" id="KW-0812">Transmembrane</keyword>
<dbReference type="PANTHER" id="PTHR13906:SF4">
    <property type="entry name" value="LYSOPHOSPHOLIPID ACYLTRANSFERASE 6"/>
    <property type="match status" value="1"/>
</dbReference>
<dbReference type="Pfam" id="PF03062">
    <property type="entry name" value="MBOAT"/>
    <property type="match status" value="1"/>
</dbReference>
<evidence type="ECO:0000256" key="7">
    <source>
        <dbReference type="SAM" id="Phobius"/>
    </source>
</evidence>
<dbReference type="GO" id="GO:0016020">
    <property type="term" value="C:membrane"/>
    <property type="evidence" value="ECO:0007669"/>
    <property type="project" value="UniProtKB-SubCell"/>
</dbReference>